<feature type="transmembrane region" description="Helical" evidence="2">
    <location>
        <begin position="595"/>
        <end position="614"/>
    </location>
</feature>
<evidence type="ECO:0000256" key="1">
    <source>
        <dbReference type="SAM" id="MobiDB-lite"/>
    </source>
</evidence>
<dbReference type="AlphaFoldDB" id="A0A518EUM2"/>
<dbReference type="Proteomes" id="UP000320390">
    <property type="component" value="Chromosome"/>
</dbReference>
<feature type="region of interest" description="Disordered" evidence="1">
    <location>
        <begin position="244"/>
        <end position="301"/>
    </location>
</feature>
<sequence length="1187" mass="134125">MRCPMELPPFPDPANPEDSPRAGLRELPRAQEILAQAVRRVRAVEPCAFLVEPRVLRRVIKAEVHLPALSVQIPHRKTWIARRNTLIRHVELDELGTEFMGDDSIELPEQAILLQRPEDGVLEAMGLEPLLNRCWRLLFHARIDLGYQRLRERGKLDHRQIRERIHRLGQAEFDEVCEVLRHENMVREDSSVPALYSEFAAVYGELRAFAPHCLPAYFPSLQDPARVESLLDEDLDQEALLEATRPAGAGDAVSREDRSSHDETDAELDHLTGRAPKAGLTSDSPNSIKLKVPPASKESPRAVKRLRRRAERLAGRGNSVAAALLSVAAARYAPDDEARSLCDGAESHLRRLVERLQTALEFDDATSARWYRSVVGLARNAGRGFWNADKRLLHDLQRVCVDHERETSRIDLARWIRRLGRTNLRRKLPNQREVLMSKHLASATRRLVSSRLTGPERDDLSHLLGEAADSAELQMRTRLRPLLHGTLNEVGLVPETTPERVAFNKTVEELLDQVVRGGFLTLGHLRDALSRSHLKLEDLSSVGEFVRGDRLLKADKALPRSLDGVYQRSDFYLRWLQRGTSLVFGTPAGRFITRFVLLPFGMAYTLFAASIHVAEIFAQEGSENIHWLHSHTMEIVLSMGLAALLLIHVDGFRRFMWGLIKSTYLGGKQLLFDLPLRFVKLPAIRSILRSRLAVGIRKFILWPLVPTALICGLLPKLTEFMPEQTPVNWGIVLVAMSVIFNSRVGRDVEEIGQQWLYTVWRRIRINLFVALFDAIMDGFKRMLELFERLLYAVDEWLRFKSGESILALGVKAVLGLFWSVFTFVARFVVNLLVEPQVNPIKHFPVVTLSHKLLLPMAPAMIEFLIRFDAIGKEEATAIVGPTVFLIPGVIGFIAWELKSNWRLYKANRSRRLRPVVVGGHGESFIRLMKPGFHSGTLPKLFRKLRRIDRRRAAAQHSVARSRTLAKLHHVHMAVVRFVESEFVTLLRELPAWNHEVQIGRVRLASNSVRVELRCPELGAEPMQLLFEEQSGWLLACVPRVGWAATVGGADRALLLDAISGFYRLAGVDLIREQIDQALGERRMPYDVADDGLVVWPDGQYQDEALYHLHRKGSLRPTPRSVARTYELVALNREELVFSHTPIARAAWEARWAGGGQEATPLLPAAARWTFEAPGAKGSSAAAAFRAS</sequence>
<dbReference type="EMBL" id="CP036434">
    <property type="protein sequence ID" value="QDV07761.1"/>
    <property type="molecule type" value="Genomic_DNA"/>
</dbReference>
<proteinExistence type="predicted"/>
<keyword evidence="2" id="KW-0812">Transmembrane</keyword>
<feature type="compositionally biased region" description="Basic and acidic residues" evidence="1">
    <location>
        <begin position="253"/>
        <end position="272"/>
    </location>
</feature>
<keyword evidence="4" id="KW-1185">Reference proteome</keyword>
<accession>A0A518EUM2</accession>
<protein>
    <submittedName>
        <fullName evidence="3">Uncharacterized protein</fullName>
    </submittedName>
</protein>
<keyword evidence="2" id="KW-1133">Transmembrane helix</keyword>
<name>A0A518EUM2_9BACT</name>
<feature type="transmembrane region" description="Helical" evidence="2">
    <location>
        <begin position="626"/>
        <end position="647"/>
    </location>
</feature>
<evidence type="ECO:0000313" key="4">
    <source>
        <dbReference type="Proteomes" id="UP000320390"/>
    </source>
</evidence>
<feature type="region of interest" description="Disordered" evidence="1">
    <location>
        <begin position="1"/>
        <end position="22"/>
    </location>
</feature>
<evidence type="ECO:0000313" key="3">
    <source>
        <dbReference type="EMBL" id="QDV07761.1"/>
    </source>
</evidence>
<evidence type="ECO:0000256" key="2">
    <source>
        <dbReference type="SAM" id="Phobius"/>
    </source>
</evidence>
<keyword evidence="2" id="KW-0472">Membrane</keyword>
<feature type="compositionally biased region" description="Pro residues" evidence="1">
    <location>
        <begin position="1"/>
        <end position="14"/>
    </location>
</feature>
<reference evidence="3 4" key="1">
    <citation type="submission" date="2019-02" db="EMBL/GenBank/DDBJ databases">
        <title>Deep-cultivation of Planctomycetes and their phenomic and genomic characterization uncovers novel biology.</title>
        <authorList>
            <person name="Wiegand S."/>
            <person name="Jogler M."/>
            <person name="Boedeker C."/>
            <person name="Pinto D."/>
            <person name="Vollmers J."/>
            <person name="Rivas-Marin E."/>
            <person name="Kohn T."/>
            <person name="Peeters S.H."/>
            <person name="Heuer A."/>
            <person name="Rast P."/>
            <person name="Oberbeckmann S."/>
            <person name="Bunk B."/>
            <person name="Jeske O."/>
            <person name="Meyerdierks A."/>
            <person name="Storesund J.E."/>
            <person name="Kallscheuer N."/>
            <person name="Luecker S."/>
            <person name="Lage O.M."/>
            <person name="Pohl T."/>
            <person name="Merkel B.J."/>
            <person name="Hornburger P."/>
            <person name="Mueller R.-W."/>
            <person name="Bruemmer F."/>
            <person name="Labrenz M."/>
            <person name="Spormann A.M."/>
            <person name="Op den Camp H."/>
            <person name="Overmann J."/>
            <person name="Amann R."/>
            <person name="Jetten M.S.M."/>
            <person name="Mascher T."/>
            <person name="Medema M.H."/>
            <person name="Devos D.P."/>
            <person name="Kaster A.-K."/>
            <person name="Ovreas L."/>
            <person name="Rohde M."/>
            <person name="Galperin M.Y."/>
            <person name="Jogler C."/>
        </authorList>
    </citation>
    <scope>NUCLEOTIDE SEQUENCE [LARGE SCALE GENOMIC DNA]</scope>
    <source>
        <strain evidence="3 4">Poly30</strain>
    </source>
</reference>
<organism evidence="3 4">
    <name type="scientific">Saltatorellus ferox</name>
    <dbReference type="NCBI Taxonomy" id="2528018"/>
    <lineage>
        <taxon>Bacteria</taxon>
        <taxon>Pseudomonadati</taxon>
        <taxon>Planctomycetota</taxon>
        <taxon>Planctomycetia</taxon>
        <taxon>Planctomycetia incertae sedis</taxon>
        <taxon>Saltatorellus</taxon>
    </lineage>
</organism>
<gene>
    <name evidence="3" type="ORF">Poly30_32930</name>
</gene>